<dbReference type="Proteomes" id="UP000299102">
    <property type="component" value="Unassembled WGS sequence"/>
</dbReference>
<protein>
    <submittedName>
        <fullName evidence="1">Uncharacterized protein</fullName>
    </submittedName>
</protein>
<dbReference type="EMBL" id="BGZK01000914">
    <property type="protein sequence ID" value="GBP64930.1"/>
    <property type="molecule type" value="Genomic_DNA"/>
</dbReference>
<evidence type="ECO:0000313" key="2">
    <source>
        <dbReference type="Proteomes" id="UP000299102"/>
    </source>
</evidence>
<keyword evidence="2" id="KW-1185">Reference proteome</keyword>
<organism evidence="1 2">
    <name type="scientific">Eumeta variegata</name>
    <name type="common">Bagworm moth</name>
    <name type="synonym">Eumeta japonica</name>
    <dbReference type="NCBI Taxonomy" id="151549"/>
    <lineage>
        <taxon>Eukaryota</taxon>
        <taxon>Metazoa</taxon>
        <taxon>Ecdysozoa</taxon>
        <taxon>Arthropoda</taxon>
        <taxon>Hexapoda</taxon>
        <taxon>Insecta</taxon>
        <taxon>Pterygota</taxon>
        <taxon>Neoptera</taxon>
        <taxon>Endopterygota</taxon>
        <taxon>Lepidoptera</taxon>
        <taxon>Glossata</taxon>
        <taxon>Ditrysia</taxon>
        <taxon>Tineoidea</taxon>
        <taxon>Psychidae</taxon>
        <taxon>Oiketicinae</taxon>
        <taxon>Eumeta</taxon>
    </lineage>
</organism>
<sequence>MRTKIGIATQEFVGLHLLVGMGRFGTFDFSNIVFTSHRLRALMFLKVKRMVQANSDMTSAADRSATGNDTNVIGFFAEKKKLNSPLVYEYYCRNSFLTNVVRFHYAAPDSSSEPKYWT</sequence>
<name>A0A4C1XP67_EUMVA</name>
<dbReference type="AlphaFoldDB" id="A0A4C1XP67"/>
<evidence type="ECO:0000313" key="1">
    <source>
        <dbReference type="EMBL" id="GBP64930.1"/>
    </source>
</evidence>
<comment type="caution">
    <text evidence="1">The sequence shown here is derived from an EMBL/GenBank/DDBJ whole genome shotgun (WGS) entry which is preliminary data.</text>
</comment>
<reference evidence="1 2" key="1">
    <citation type="journal article" date="2019" name="Commun. Biol.">
        <title>The bagworm genome reveals a unique fibroin gene that provides high tensile strength.</title>
        <authorList>
            <person name="Kono N."/>
            <person name="Nakamura H."/>
            <person name="Ohtoshi R."/>
            <person name="Tomita M."/>
            <person name="Numata K."/>
            <person name="Arakawa K."/>
        </authorList>
    </citation>
    <scope>NUCLEOTIDE SEQUENCE [LARGE SCALE GENOMIC DNA]</scope>
</reference>
<gene>
    <name evidence="1" type="ORF">EVAR_41345_1</name>
</gene>
<accession>A0A4C1XP67</accession>
<proteinExistence type="predicted"/>